<sequence>MTVAPLVSSADEQVQIVTGATFWATLILLPLAAADAMATVVALGPLVRATEEEIYNSKYSFTTKALTVLESPVHFATLCKLCFEIKVMCFDDADGNGLAMIVLLQLVTLALEGAPILLARWQQRAHVRDTAAPVPDTPESPQRL</sequence>
<dbReference type="Proteomes" id="UP000243579">
    <property type="component" value="Unassembled WGS sequence"/>
</dbReference>
<keyword evidence="1" id="KW-0472">Membrane</keyword>
<name>A0A1V9ZFP5_ACHHY</name>
<protein>
    <submittedName>
        <fullName evidence="2">Uncharacterized protein</fullName>
    </submittedName>
</protein>
<accession>A0A1V9ZFP5</accession>
<gene>
    <name evidence="2" type="ORF">ACHHYP_13321</name>
</gene>
<feature type="transmembrane region" description="Helical" evidence="1">
    <location>
        <begin position="98"/>
        <end position="118"/>
    </location>
</feature>
<keyword evidence="1" id="KW-1133">Transmembrane helix</keyword>
<dbReference type="AlphaFoldDB" id="A0A1V9ZFP5"/>
<comment type="caution">
    <text evidence="2">The sequence shown here is derived from an EMBL/GenBank/DDBJ whole genome shotgun (WGS) entry which is preliminary data.</text>
</comment>
<keyword evidence="1" id="KW-0812">Transmembrane</keyword>
<organism evidence="2 3">
    <name type="scientific">Achlya hypogyna</name>
    <name type="common">Oomycete</name>
    <name type="synonym">Protoachlya hypogyna</name>
    <dbReference type="NCBI Taxonomy" id="1202772"/>
    <lineage>
        <taxon>Eukaryota</taxon>
        <taxon>Sar</taxon>
        <taxon>Stramenopiles</taxon>
        <taxon>Oomycota</taxon>
        <taxon>Saprolegniomycetes</taxon>
        <taxon>Saprolegniales</taxon>
        <taxon>Achlyaceae</taxon>
        <taxon>Achlya</taxon>
    </lineage>
</organism>
<evidence type="ECO:0000313" key="2">
    <source>
        <dbReference type="EMBL" id="OQR96819.1"/>
    </source>
</evidence>
<evidence type="ECO:0000256" key="1">
    <source>
        <dbReference type="SAM" id="Phobius"/>
    </source>
</evidence>
<reference evidence="2 3" key="1">
    <citation type="journal article" date="2014" name="Genome Biol. Evol.">
        <title>The secreted proteins of Achlya hypogyna and Thraustotheca clavata identify the ancestral oomycete secretome and reveal gene acquisitions by horizontal gene transfer.</title>
        <authorList>
            <person name="Misner I."/>
            <person name="Blouin N."/>
            <person name="Leonard G."/>
            <person name="Richards T.A."/>
            <person name="Lane C.E."/>
        </authorList>
    </citation>
    <scope>NUCLEOTIDE SEQUENCE [LARGE SCALE GENOMIC DNA]</scope>
    <source>
        <strain evidence="2 3">ATCC 48635</strain>
    </source>
</reference>
<evidence type="ECO:0000313" key="3">
    <source>
        <dbReference type="Proteomes" id="UP000243579"/>
    </source>
</evidence>
<dbReference type="EMBL" id="JNBR01000128">
    <property type="protein sequence ID" value="OQR96819.1"/>
    <property type="molecule type" value="Genomic_DNA"/>
</dbReference>
<proteinExistence type="predicted"/>
<keyword evidence="3" id="KW-1185">Reference proteome</keyword>
<dbReference type="OrthoDB" id="72348at2759"/>